<dbReference type="Gene3D" id="3.40.50.10470">
    <property type="entry name" value="Translation initiation factor eif-2b, domain 2"/>
    <property type="match status" value="1"/>
</dbReference>
<accession>A0A817S3L7</accession>
<dbReference type="FunFam" id="3.40.50.10470:FF:000001">
    <property type="entry name" value="Translation initiation factor eIF-2B subunit alpha"/>
    <property type="match status" value="1"/>
</dbReference>
<evidence type="ECO:0000256" key="6">
    <source>
        <dbReference type="ARBA" id="ARBA00043898"/>
    </source>
</evidence>
<dbReference type="InterPro" id="IPR042528">
    <property type="entry name" value="elF-2B_alpha_N"/>
</dbReference>
<gene>
    <name evidence="11" type="ORF">LUA448_LOCUS5963</name>
</gene>
<evidence type="ECO:0000256" key="7">
    <source>
        <dbReference type="ARBA" id="ARBA00044208"/>
    </source>
</evidence>
<dbReference type="InterPro" id="IPR042529">
    <property type="entry name" value="IF_2B-like_C"/>
</dbReference>
<protein>
    <recommendedName>
        <fullName evidence="7">Translation initiation factor eIF2B subunit alpha</fullName>
    </recommendedName>
    <alternativeName>
        <fullName evidence="8">eIF2B GDP-GTP exchange factor subunit alpha</fullName>
    </alternativeName>
</protein>
<evidence type="ECO:0000256" key="4">
    <source>
        <dbReference type="ARBA" id="ARBA00022540"/>
    </source>
</evidence>
<dbReference type="GO" id="GO:0005085">
    <property type="term" value="F:guanyl-nucleotide exchange factor activity"/>
    <property type="evidence" value="ECO:0007669"/>
    <property type="project" value="TreeGrafter"/>
</dbReference>
<evidence type="ECO:0000256" key="3">
    <source>
        <dbReference type="ARBA" id="ARBA00022490"/>
    </source>
</evidence>
<dbReference type="GO" id="GO:0003743">
    <property type="term" value="F:translation initiation factor activity"/>
    <property type="evidence" value="ECO:0007669"/>
    <property type="project" value="UniProtKB-KW"/>
</dbReference>
<evidence type="ECO:0000256" key="9">
    <source>
        <dbReference type="ARBA" id="ARBA00046432"/>
    </source>
</evidence>
<dbReference type="PANTHER" id="PTHR45860:SF1">
    <property type="entry name" value="TRANSLATION INITIATION FACTOR EIF-2B SUBUNIT ALPHA"/>
    <property type="match status" value="1"/>
</dbReference>
<comment type="similarity">
    <text evidence="2 10">Belongs to the eIF-2B alpha/beta/delta subunits family.</text>
</comment>
<dbReference type="PANTHER" id="PTHR45860">
    <property type="entry name" value="TRANSLATION INITIATION FACTOR EIF-2B SUBUNIT ALPHA"/>
    <property type="match status" value="1"/>
</dbReference>
<sequence>MTNETILSHVTENKKTMDDEAILQYFTSIRQNEPETSVAIIAISTLLDVIKRSSAGTLSGLSSELKSAVQLLTTQIDSSMPSVKSGCDLFLCFITLAKLDAYRFDECRQKLIERGQVFLNRALLSRQRISELSKEFLVDGSVILTHSYSRVVLALLKYASEFTRFKVYVTQSEPDKSGLKMRDELEAIGIPAICILDASVAYMMEQVTFVLIGAEAVVESGGIINKIGTFNLALAAHEMNKPFYVAAESFKFVRIYPLNNRDLPNHFKYKSSTIARLGEENLGNEHPLVDYTPPVYITLLFTDIGLLTPSAVSDELMKLYI</sequence>
<keyword evidence="3" id="KW-0963">Cytoplasm</keyword>
<dbReference type="InterPro" id="IPR051501">
    <property type="entry name" value="eIF2B_alpha/beta/delta"/>
</dbReference>
<evidence type="ECO:0000313" key="11">
    <source>
        <dbReference type="EMBL" id="CAF3271067.1"/>
    </source>
</evidence>
<comment type="function">
    <text evidence="6">Acts as a component of the translation initiation factor 2B (eIF2B) complex, which catalyzes the exchange of GDP for GTP on eukaryotic initiation factor 2 (eIF2) gamma subunit. Its guanine nucleotide exchange factor activity is repressed when bound to eIF2 complex phosphorylated on the alpha subunit, thereby limiting the amount of methionyl-initiator methionine tRNA available to the ribosome and consequently global translation is repressed.</text>
</comment>
<reference evidence="11" key="1">
    <citation type="submission" date="2021-02" db="EMBL/GenBank/DDBJ databases">
        <authorList>
            <person name="Nowell W R."/>
        </authorList>
    </citation>
    <scope>NUCLEOTIDE SEQUENCE</scope>
</reference>
<name>A0A817S3L7_9BILA</name>
<evidence type="ECO:0000313" key="12">
    <source>
        <dbReference type="Proteomes" id="UP000663833"/>
    </source>
</evidence>
<comment type="subunit">
    <text evidence="9">Component of the translation initiation factor 2B (eIF2B) complex which is a heterodecamer of two sets of five different subunits: alpha, beta, gamma, delta and epsilon. Subunits alpha, beta and delta comprise a regulatory subcomplex and subunits epsilon and gamma comprise a catalytic subcomplex. Within the complex, the hexameric regulatory complex resides at the center, with the two heterodimeric catalytic subcomplexes bound on opposite sides.</text>
</comment>
<dbReference type="GO" id="GO:0005829">
    <property type="term" value="C:cytosol"/>
    <property type="evidence" value="ECO:0007669"/>
    <property type="project" value="UniProtKB-SubCell"/>
</dbReference>
<evidence type="ECO:0000256" key="8">
    <source>
        <dbReference type="ARBA" id="ARBA00044236"/>
    </source>
</evidence>
<dbReference type="Gene3D" id="1.20.120.1070">
    <property type="entry name" value="Translation initiation factor eIF-2B, N-terminal domain"/>
    <property type="match status" value="1"/>
</dbReference>
<organism evidence="11 12">
    <name type="scientific">Rotaria socialis</name>
    <dbReference type="NCBI Taxonomy" id="392032"/>
    <lineage>
        <taxon>Eukaryota</taxon>
        <taxon>Metazoa</taxon>
        <taxon>Spiralia</taxon>
        <taxon>Gnathifera</taxon>
        <taxon>Rotifera</taxon>
        <taxon>Eurotatoria</taxon>
        <taxon>Bdelloidea</taxon>
        <taxon>Philodinida</taxon>
        <taxon>Philodinidae</taxon>
        <taxon>Rotaria</taxon>
    </lineage>
</organism>
<dbReference type="InterPro" id="IPR000649">
    <property type="entry name" value="IF-2B-related"/>
</dbReference>
<proteinExistence type="inferred from homology"/>
<dbReference type="Proteomes" id="UP000663833">
    <property type="component" value="Unassembled WGS sequence"/>
</dbReference>
<evidence type="ECO:0000256" key="1">
    <source>
        <dbReference type="ARBA" id="ARBA00004514"/>
    </source>
</evidence>
<keyword evidence="4" id="KW-0396">Initiation factor</keyword>
<evidence type="ECO:0000256" key="2">
    <source>
        <dbReference type="ARBA" id="ARBA00007251"/>
    </source>
</evidence>
<evidence type="ECO:0000256" key="5">
    <source>
        <dbReference type="ARBA" id="ARBA00022917"/>
    </source>
</evidence>
<dbReference type="InterPro" id="IPR037171">
    <property type="entry name" value="NagB/RpiA_transferase-like"/>
</dbReference>
<dbReference type="AlphaFoldDB" id="A0A817S3L7"/>
<dbReference type="SUPFAM" id="SSF100950">
    <property type="entry name" value="NagB/RpiA/CoA transferase-like"/>
    <property type="match status" value="1"/>
</dbReference>
<comment type="subcellular location">
    <subcellularLocation>
        <location evidence="1">Cytoplasm</location>
        <location evidence="1">Cytosol</location>
    </subcellularLocation>
</comment>
<dbReference type="GO" id="GO:0005851">
    <property type="term" value="C:eukaryotic translation initiation factor 2B complex"/>
    <property type="evidence" value="ECO:0007669"/>
    <property type="project" value="TreeGrafter"/>
</dbReference>
<evidence type="ECO:0000256" key="10">
    <source>
        <dbReference type="RuleBase" id="RU003814"/>
    </source>
</evidence>
<dbReference type="Pfam" id="PF01008">
    <property type="entry name" value="IF-2B"/>
    <property type="match status" value="1"/>
</dbReference>
<keyword evidence="5" id="KW-0648">Protein biosynthesis</keyword>
<comment type="caution">
    <text evidence="11">The sequence shown here is derived from an EMBL/GenBank/DDBJ whole genome shotgun (WGS) entry which is preliminary data.</text>
</comment>
<dbReference type="EMBL" id="CAJNYD010000548">
    <property type="protein sequence ID" value="CAF3271067.1"/>
    <property type="molecule type" value="Genomic_DNA"/>
</dbReference>